<dbReference type="InterPro" id="IPR001128">
    <property type="entry name" value="Cyt_P450"/>
</dbReference>
<name>D2V539_NAEGR</name>
<dbReference type="InParanoid" id="D2V539"/>
<keyword evidence="1" id="KW-0812">Transmembrane</keyword>
<dbReference type="GeneID" id="8860587"/>
<dbReference type="Pfam" id="PF00067">
    <property type="entry name" value="p450"/>
    <property type="match status" value="1"/>
</dbReference>
<dbReference type="GO" id="GO:0004497">
    <property type="term" value="F:monooxygenase activity"/>
    <property type="evidence" value="ECO:0007669"/>
    <property type="project" value="InterPro"/>
</dbReference>
<proteinExistence type="predicted"/>
<keyword evidence="1" id="KW-1133">Transmembrane helix</keyword>
<evidence type="ECO:0000313" key="2">
    <source>
        <dbReference type="EMBL" id="EFC48042.1"/>
    </source>
</evidence>
<reference evidence="2 3" key="1">
    <citation type="journal article" date="2010" name="Cell">
        <title>The genome of Naegleria gruberi illuminates early eukaryotic versatility.</title>
        <authorList>
            <person name="Fritz-Laylin L.K."/>
            <person name="Prochnik S.E."/>
            <person name="Ginger M.L."/>
            <person name="Dacks J.B."/>
            <person name="Carpenter M.L."/>
            <person name="Field M.C."/>
            <person name="Kuo A."/>
            <person name="Paredez A."/>
            <person name="Chapman J."/>
            <person name="Pham J."/>
            <person name="Shu S."/>
            <person name="Neupane R."/>
            <person name="Cipriano M."/>
            <person name="Mancuso J."/>
            <person name="Tu H."/>
            <person name="Salamov A."/>
            <person name="Lindquist E."/>
            <person name="Shapiro H."/>
            <person name="Lucas S."/>
            <person name="Grigoriev I.V."/>
            <person name="Cande W.Z."/>
            <person name="Fulton C."/>
            <person name="Rokhsar D.S."/>
            <person name="Dawson S.C."/>
        </authorList>
    </citation>
    <scope>NUCLEOTIDE SEQUENCE [LARGE SCALE GENOMIC DNA]</scope>
    <source>
        <strain evidence="2 3">NEG-M</strain>
    </source>
</reference>
<dbReference type="SUPFAM" id="SSF48264">
    <property type="entry name" value="Cytochrome P450"/>
    <property type="match status" value="1"/>
</dbReference>
<dbReference type="GO" id="GO:0016705">
    <property type="term" value="F:oxidoreductase activity, acting on paired donors, with incorporation or reduction of molecular oxygen"/>
    <property type="evidence" value="ECO:0007669"/>
    <property type="project" value="InterPro"/>
</dbReference>
<dbReference type="RefSeq" id="XP_002680786.1">
    <property type="nucleotide sequence ID" value="XM_002680740.1"/>
</dbReference>
<gene>
    <name evidence="2" type="ORF">NAEGRDRAFT_64004</name>
</gene>
<organism evidence="3">
    <name type="scientific">Naegleria gruberi</name>
    <name type="common">Amoeba</name>
    <dbReference type="NCBI Taxonomy" id="5762"/>
    <lineage>
        <taxon>Eukaryota</taxon>
        <taxon>Discoba</taxon>
        <taxon>Heterolobosea</taxon>
        <taxon>Tetramitia</taxon>
        <taxon>Eutetramitia</taxon>
        <taxon>Vahlkampfiidae</taxon>
        <taxon>Naegleria</taxon>
    </lineage>
</organism>
<sequence>MVSAQLLQTPFEDMNRMQLILNSVLVVILVALLIHVIRFLHVYFKFRHIPGYVSILPPMLASIFAGEMYVDYGYKCTLKAFLDNPEANLVKVQNGYGIVFAVARDHDLIKEMLVRKYKTFAKDEKMWEPLALFGHNILSADSMNPIWKKHRTLANPIFSNASHLRNVFRVTVEELPHMIEYLRRHYSVDQENQSIRNVNITQELKSITLTVINKVAFDYDIQLFDRLQDIVRKCISQLDIY</sequence>
<dbReference type="Gene3D" id="1.10.630.10">
    <property type="entry name" value="Cytochrome P450"/>
    <property type="match status" value="1"/>
</dbReference>
<protein>
    <submittedName>
        <fullName evidence="2">Predicted protein</fullName>
    </submittedName>
</protein>
<dbReference type="KEGG" id="ngr:NAEGRDRAFT_64004"/>
<feature type="transmembrane region" description="Helical" evidence="1">
    <location>
        <begin position="20"/>
        <end position="40"/>
    </location>
</feature>
<dbReference type="AlphaFoldDB" id="D2V539"/>
<dbReference type="Proteomes" id="UP000006671">
    <property type="component" value="Unassembled WGS sequence"/>
</dbReference>
<evidence type="ECO:0000256" key="1">
    <source>
        <dbReference type="SAM" id="Phobius"/>
    </source>
</evidence>
<dbReference type="GO" id="GO:0005506">
    <property type="term" value="F:iron ion binding"/>
    <property type="evidence" value="ECO:0007669"/>
    <property type="project" value="InterPro"/>
</dbReference>
<keyword evidence="1" id="KW-0472">Membrane</keyword>
<dbReference type="EMBL" id="GG738852">
    <property type="protein sequence ID" value="EFC48042.1"/>
    <property type="molecule type" value="Genomic_DNA"/>
</dbReference>
<keyword evidence="3" id="KW-1185">Reference proteome</keyword>
<dbReference type="GO" id="GO:0020037">
    <property type="term" value="F:heme binding"/>
    <property type="evidence" value="ECO:0007669"/>
    <property type="project" value="InterPro"/>
</dbReference>
<accession>D2V539</accession>
<dbReference type="InterPro" id="IPR036396">
    <property type="entry name" value="Cyt_P450_sf"/>
</dbReference>
<evidence type="ECO:0000313" key="3">
    <source>
        <dbReference type="Proteomes" id="UP000006671"/>
    </source>
</evidence>
<dbReference type="VEuPathDB" id="AmoebaDB:NAEGRDRAFT_64004"/>